<reference evidence="1" key="2">
    <citation type="submission" date="2023-07" db="EMBL/GenBank/DDBJ databases">
        <authorList>
            <consortium name="Lawrence Berkeley National Laboratory"/>
            <person name="Haridas S."/>
            <person name="Hensen N."/>
            <person name="Bonometti L."/>
            <person name="Westerberg I."/>
            <person name="Brannstrom I.O."/>
            <person name="Guillou S."/>
            <person name="Cros-Aarteil S."/>
            <person name="Calhoun S."/>
            <person name="Kuo A."/>
            <person name="Mondo S."/>
            <person name="Pangilinan J."/>
            <person name="Riley R."/>
            <person name="LaButti K."/>
            <person name="Andreopoulos B."/>
            <person name="Lipzen A."/>
            <person name="Chen C."/>
            <person name="Yanf M."/>
            <person name="Daum C."/>
            <person name="Ng V."/>
            <person name="Clum A."/>
            <person name="Steindorff A."/>
            <person name="Ohm R."/>
            <person name="Martin F."/>
            <person name="Silar P."/>
            <person name="Natvig D."/>
            <person name="Lalanne C."/>
            <person name="Gautier V."/>
            <person name="Ament-velasquez S.L."/>
            <person name="Kruys A."/>
            <person name="Hutchinson M.I."/>
            <person name="Powell A.J."/>
            <person name="Barry K."/>
            <person name="Miller A.N."/>
            <person name="Grigoriev I.V."/>
            <person name="Debuchy R."/>
            <person name="Gladieux P."/>
            <person name="Thoren M.H."/>
            <person name="Johannesson H."/>
        </authorList>
    </citation>
    <scope>NUCLEOTIDE SEQUENCE</scope>
    <source>
        <strain evidence="1">FGSC 1904</strain>
    </source>
</reference>
<evidence type="ECO:0000313" key="2">
    <source>
        <dbReference type="Proteomes" id="UP001281003"/>
    </source>
</evidence>
<reference evidence="1" key="1">
    <citation type="journal article" date="2023" name="Mol. Phylogenet. Evol.">
        <title>Genome-scale phylogeny and comparative genomics of the fungal order Sordariales.</title>
        <authorList>
            <person name="Hensen N."/>
            <person name="Bonometti L."/>
            <person name="Westerberg I."/>
            <person name="Brannstrom I.O."/>
            <person name="Guillou S."/>
            <person name="Cros-Aarteil S."/>
            <person name="Calhoun S."/>
            <person name="Haridas S."/>
            <person name="Kuo A."/>
            <person name="Mondo S."/>
            <person name="Pangilinan J."/>
            <person name="Riley R."/>
            <person name="LaButti K."/>
            <person name="Andreopoulos B."/>
            <person name="Lipzen A."/>
            <person name="Chen C."/>
            <person name="Yan M."/>
            <person name="Daum C."/>
            <person name="Ng V."/>
            <person name="Clum A."/>
            <person name="Steindorff A."/>
            <person name="Ohm R.A."/>
            <person name="Martin F."/>
            <person name="Silar P."/>
            <person name="Natvig D.O."/>
            <person name="Lalanne C."/>
            <person name="Gautier V."/>
            <person name="Ament-Velasquez S.L."/>
            <person name="Kruys A."/>
            <person name="Hutchinson M.I."/>
            <person name="Powell A.J."/>
            <person name="Barry K."/>
            <person name="Miller A.N."/>
            <person name="Grigoriev I.V."/>
            <person name="Debuchy R."/>
            <person name="Gladieux P."/>
            <person name="Hiltunen Thoren M."/>
            <person name="Johannesson H."/>
        </authorList>
    </citation>
    <scope>NUCLEOTIDE SEQUENCE</scope>
    <source>
        <strain evidence="1">FGSC 1904</strain>
    </source>
</reference>
<sequence>LYPNISNEYLREVILKVKLIRYTIFKSSYKAIDLFLEYINISCILDIKNNKNSIYNIYNTFKRFILNSSSLIIIRKSIENLFYNR</sequence>
<organism evidence="1 2">
    <name type="scientific">Sordaria brevicollis</name>
    <dbReference type="NCBI Taxonomy" id="83679"/>
    <lineage>
        <taxon>Eukaryota</taxon>
        <taxon>Fungi</taxon>
        <taxon>Dikarya</taxon>
        <taxon>Ascomycota</taxon>
        <taxon>Pezizomycotina</taxon>
        <taxon>Sordariomycetes</taxon>
        <taxon>Sordariomycetidae</taxon>
        <taxon>Sordariales</taxon>
        <taxon>Sordariaceae</taxon>
        <taxon>Sordaria</taxon>
    </lineage>
</organism>
<dbReference type="AlphaFoldDB" id="A0AAE0PCD9"/>
<accession>A0AAE0PCD9</accession>
<keyword evidence="2" id="KW-1185">Reference proteome</keyword>
<dbReference type="Proteomes" id="UP001281003">
    <property type="component" value="Unassembled WGS sequence"/>
</dbReference>
<feature type="non-terminal residue" evidence="1">
    <location>
        <position position="1"/>
    </location>
</feature>
<gene>
    <name evidence="1" type="ORF">B0T20DRAFT_356137</name>
</gene>
<proteinExistence type="predicted"/>
<dbReference type="EMBL" id="JAUTDP010000008">
    <property type="protein sequence ID" value="KAK3397333.1"/>
    <property type="molecule type" value="Genomic_DNA"/>
</dbReference>
<name>A0AAE0PCD9_SORBR</name>
<evidence type="ECO:0000313" key="1">
    <source>
        <dbReference type="EMBL" id="KAK3397333.1"/>
    </source>
</evidence>
<protein>
    <submittedName>
        <fullName evidence="1">Uncharacterized protein</fullName>
    </submittedName>
</protein>
<comment type="caution">
    <text evidence="1">The sequence shown here is derived from an EMBL/GenBank/DDBJ whole genome shotgun (WGS) entry which is preliminary data.</text>
</comment>